<dbReference type="Proteomes" id="UP000268696">
    <property type="component" value="Chromosome"/>
</dbReference>
<dbReference type="Pfam" id="PF11041">
    <property type="entry name" value="Phage_Wedge1"/>
    <property type="match status" value="1"/>
</dbReference>
<dbReference type="EMBL" id="CP027754">
    <property type="protein sequence ID" value="AZE53487.1"/>
    <property type="molecule type" value="Genomic_DNA"/>
</dbReference>
<organism evidence="1 2">
    <name type="scientific">Pseudomonas synxantha</name>
    <dbReference type="NCBI Taxonomy" id="47883"/>
    <lineage>
        <taxon>Bacteria</taxon>
        <taxon>Pseudomonadati</taxon>
        <taxon>Pseudomonadota</taxon>
        <taxon>Gammaproteobacteria</taxon>
        <taxon>Pseudomonadales</taxon>
        <taxon>Pseudomonadaceae</taxon>
        <taxon>Pseudomonas</taxon>
    </lineage>
</organism>
<name>A0A3G7U2D9_9PSED</name>
<sequence length="220" mass="24042">MPDIAEYTGKITSEHADKPKYVAMVLAVCQSFLGASDTAKSLPDDFDLDSAIGAQLDIVGVWVGVTRYVRTPLTGIYFALDTSGLGFDQGSWRGPFDPDNGTTTLDDETYRTLIRARIGANHWDGTLEQSRRILDLVFSGDTFVFIQDNQDMSMTVGVVGKPLSAIELALLTGGYIPIKPQSVKISYYIVPSADGPLFGFDVSNQYISGFDTGNWGRIYE</sequence>
<evidence type="ECO:0000313" key="2">
    <source>
        <dbReference type="Proteomes" id="UP000268696"/>
    </source>
</evidence>
<dbReference type="InterPro" id="IPR021283">
    <property type="entry name" value="Phage_Wedge1"/>
</dbReference>
<evidence type="ECO:0000313" key="1">
    <source>
        <dbReference type="EMBL" id="AZE53487.1"/>
    </source>
</evidence>
<reference evidence="1 2" key="1">
    <citation type="submission" date="2018-03" db="EMBL/GenBank/DDBJ databases">
        <title>Diversity of phytobeneficial traits revealed by whole-genome analysis of worldwide-isolated phenazine-producing Pseudomonas spp.</title>
        <authorList>
            <person name="Biessy A."/>
            <person name="Novinscak A."/>
            <person name="Blom J."/>
            <person name="Leger G."/>
            <person name="Thomashow L.S."/>
            <person name="Cazorla F.M."/>
            <person name="Josic D."/>
            <person name="Filion M."/>
        </authorList>
    </citation>
    <scope>NUCLEOTIDE SEQUENCE [LARGE SCALE GENOMIC DNA]</scope>
    <source>
        <strain evidence="1 2">30B</strain>
    </source>
</reference>
<dbReference type="RefSeq" id="WP_124376590.1">
    <property type="nucleotide sequence ID" value="NZ_CP027754.1"/>
</dbReference>
<dbReference type="AlphaFoldDB" id="A0A3G7U2D9"/>
<protein>
    <submittedName>
        <fullName evidence="1">Phage protein</fullName>
    </submittedName>
</protein>
<proteinExistence type="predicted"/>
<gene>
    <name evidence="1" type="ORF">C4K03_1316</name>
</gene>
<accession>A0A3G7U2D9</accession>